<dbReference type="Pfam" id="PF01454">
    <property type="entry name" value="MAGE"/>
    <property type="match status" value="1"/>
</dbReference>
<protein>
    <submittedName>
        <fullName evidence="2">LAME_0H09692g1_1</fullName>
    </submittedName>
</protein>
<dbReference type="OrthoDB" id="205198at2759"/>
<dbReference type="InterPro" id="IPR037445">
    <property type="entry name" value="MAGE"/>
</dbReference>
<name>A0A1G4KFY7_9SACH</name>
<sequence>MSQAVDNFDPDADSALSAVSRSVVRHILALCESQSNMIAKTRLANIIRDVAKKETIHRAQFSKVYQSVNKILIETFGYQLVGLQPKNSPAHLAADKVQTFMLVTAVAEPPAAYQALLVQEASDMYGSRVMDDHYVGNELQALSETNAQRSVSTDRNLAMQGLTLLVLMLVLLSKNNLLLQELIEGLASFGVPNDGRRIPVVDLTLEDFLKHLVKREYLHRVEENTADGMADVILFRVGRKAQVEFDKSALIETCREIMQLSPEQTDRLKLSIDLNVGDAYKTHVS</sequence>
<accession>A0A1G4KFY7</accession>
<dbReference type="PANTHER" id="PTHR11736:SF14">
    <property type="entry name" value="NSE3 HOMOLOG, SMC5-SMC6 COMPLEX COMPONENT"/>
    <property type="match status" value="1"/>
</dbReference>
<dbReference type="Gene3D" id="1.10.10.1210">
    <property type="entry name" value="MAGE homology domain, winged helix WH2 motif"/>
    <property type="match status" value="1"/>
</dbReference>
<dbReference type="EMBL" id="LT598480">
    <property type="protein sequence ID" value="SCV03346.1"/>
    <property type="molecule type" value="Genomic_DNA"/>
</dbReference>
<dbReference type="GO" id="GO:0006281">
    <property type="term" value="P:DNA repair"/>
    <property type="evidence" value="ECO:0007669"/>
    <property type="project" value="TreeGrafter"/>
</dbReference>
<keyword evidence="3" id="KW-1185">Reference proteome</keyword>
<evidence type="ECO:0000313" key="3">
    <source>
        <dbReference type="Proteomes" id="UP000191144"/>
    </source>
</evidence>
<feature type="domain" description="MAGE" evidence="1">
    <location>
        <begin position="23"/>
        <end position="250"/>
    </location>
</feature>
<dbReference type="Gene3D" id="1.10.10.1200">
    <property type="entry name" value="MAGE homology domain, winged helix WH1 motif"/>
    <property type="match status" value="1"/>
</dbReference>
<organism evidence="2 3">
    <name type="scientific">Lachancea meyersii CBS 8951</name>
    <dbReference type="NCBI Taxonomy" id="1266667"/>
    <lineage>
        <taxon>Eukaryota</taxon>
        <taxon>Fungi</taxon>
        <taxon>Dikarya</taxon>
        <taxon>Ascomycota</taxon>
        <taxon>Saccharomycotina</taxon>
        <taxon>Saccharomycetes</taxon>
        <taxon>Saccharomycetales</taxon>
        <taxon>Saccharomycetaceae</taxon>
        <taxon>Lachancea</taxon>
    </lineage>
</organism>
<dbReference type="PANTHER" id="PTHR11736">
    <property type="entry name" value="MELANOMA-ASSOCIATED ANTIGEN MAGE ANTIGEN"/>
    <property type="match status" value="1"/>
</dbReference>
<dbReference type="AlphaFoldDB" id="A0A1G4KFY7"/>
<dbReference type="GO" id="GO:0005634">
    <property type="term" value="C:nucleus"/>
    <property type="evidence" value="ECO:0007669"/>
    <property type="project" value="TreeGrafter"/>
</dbReference>
<gene>
    <name evidence="2" type="ORF">LAME_0H09692G</name>
</gene>
<dbReference type="InterPro" id="IPR002190">
    <property type="entry name" value="MHD_dom"/>
</dbReference>
<reference evidence="3" key="1">
    <citation type="submission" date="2016-03" db="EMBL/GenBank/DDBJ databases">
        <authorList>
            <person name="Devillers Hugo."/>
        </authorList>
    </citation>
    <scope>NUCLEOTIDE SEQUENCE [LARGE SCALE GENOMIC DNA]</scope>
</reference>
<dbReference type="InterPro" id="IPR041899">
    <property type="entry name" value="MAGE_WH2"/>
</dbReference>
<evidence type="ECO:0000313" key="2">
    <source>
        <dbReference type="EMBL" id="SCV03346.1"/>
    </source>
</evidence>
<evidence type="ECO:0000259" key="1">
    <source>
        <dbReference type="SMART" id="SM01373"/>
    </source>
</evidence>
<dbReference type="SMART" id="SM01373">
    <property type="entry name" value="MAGE"/>
    <property type="match status" value="1"/>
</dbReference>
<proteinExistence type="predicted"/>
<dbReference type="InterPro" id="IPR041898">
    <property type="entry name" value="MAGE_WH1"/>
</dbReference>
<dbReference type="Proteomes" id="UP000191144">
    <property type="component" value="Chromosome H"/>
</dbReference>